<dbReference type="Pfam" id="PF16923">
    <property type="entry name" value="Glyco_hydro_63N"/>
    <property type="match status" value="1"/>
</dbReference>
<evidence type="ECO:0000259" key="16">
    <source>
        <dbReference type="Pfam" id="PF16923"/>
    </source>
</evidence>
<feature type="chain" id="PRO_5025549945" description="Mannosyl-oligosaccharide glucosidase" evidence="14">
    <location>
        <begin position="22"/>
        <end position="832"/>
    </location>
</feature>
<accession>A0A6A7AVP9</accession>
<evidence type="ECO:0000256" key="6">
    <source>
        <dbReference type="ARBA" id="ARBA00022968"/>
    </source>
</evidence>
<evidence type="ECO:0000256" key="5">
    <source>
        <dbReference type="ARBA" id="ARBA00022824"/>
    </source>
</evidence>
<feature type="domain" description="Glycosyl hydrolase family 63 C-terminal" evidence="15">
    <location>
        <begin position="282"/>
        <end position="768"/>
    </location>
</feature>
<organism evidence="17 18">
    <name type="scientific">Plenodomus tracheiphilus IPT5</name>
    <dbReference type="NCBI Taxonomy" id="1408161"/>
    <lineage>
        <taxon>Eukaryota</taxon>
        <taxon>Fungi</taxon>
        <taxon>Dikarya</taxon>
        <taxon>Ascomycota</taxon>
        <taxon>Pezizomycotina</taxon>
        <taxon>Dothideomycetes</taxon>
        <taxon>Pleosporomycetidae</taxon>
        <taxon>Pleosporales</taxon>
        <taxon>Pleosporineae</taxon>
        <taxon>Leptosphaeriaceae</taxon>
        <taxon>Plenodomus</taxon>
    </lineage>
</organism>
<keyword evidence="9 13" id="KW-0325">Glycoprotein</keyword>
<evidence type="ECO:0000256" key="2">
    <source>
        <dbReference type="ARBA" id="ARBA00010833"/>
    </source>
</evidence>
<dbReference type="GO" id="GO:0005789">
    <property type="term" value="C:endoplasmic reticulum membrane"/>
    <property type="evidence" value="ECO:0007669"/>
    <property type="project" value="UniProtKB-SubCell"/>
</dbReference>
<name>A0A6A7AVP9_9PLEO</name>
<evidence type="ECO:0000256" key="8">
    <source>
        <dbReference type="ARBA" id="ARBA00023136"/>
    </source>
</evidence>
<dbReference type="GO" id="GO:0006487">
    <property type="term" value="P:protein N-linked glycosylation"/>
    <property type="evidence" value="ECO:0007669"/>
    <property type="project" value="UniProtKB-UniRule"/>
</dbReference>
<keyword evidence="6" id="KW-0735">Signal-anchor</keyword>
<sequence>MHLPSSLLAFAYAHLLQVVVAADQATPPPTNESLLWGPYRPNLYMGIRPRRPDSLIAGLMWGKFEDVEKTLRHDVAVSDGMAKYGYTTYDPRHGGQQIIEDEGNKVDITTEFTKPSDDHGTGNWALRVKGVPRNGAPAGLKTTVVFYVGMEAMETCSECQLEAQELVGEGEDKRIHAVSLHIKHPKSGDADVQILKPKGSHGEGEIVVKSLNVSEGNLWKAKSIFLTTLKNHMIEGTEAGSVDLVLRNDPGIGNIHMVQLVCHGTFEFDVLYSSRAEARAMTSAELTRSLETSTELFHQNFAKVFAPHKPFKTEQHLRFSEAVFSNLLAGLGYFRGTTKVDASKKAIYAETTGKFWEKSEEARKHATPETKGPYELLTFTPSRSAFPRGFLWDEGFHLLAVLEWDADLALEVLQSWLALMDADGWIAREQILGEEAEGSTPPEFVTQFPHIANPPTMFMVVSRFVKMLEGKTKYFGRESMYLTQPDSGKALLAEVYSKLQKHYEWFRISQAGDVEVHSIPSANLNEGYRWRGRTPETNFASGLDDYPRAEPPDISELHLDALCWVGVMARTLSYIASFTQSTRDISTYQNHVRNVKKNIDTIHWEEREHIYCDTVVRNDIHTFACHKGYISLFPFLTGLLEPNHHHLPFILDLLNDPNQLWTIHGIRSLSPEDKRYGVADNYWRSPIWININYLAIEQVFHLATSLGPLQQRSREIYTQLRSNIVHTVYSSWVETGFVWEQYDPVGGHGQRTQHFTGWTALVVKIMAMPDLAHGDSVKEKVEEYYEEAKKQAVGYPRTSGAGSLALVVMVMVFLYVTRRRFAGTLRGWRVNR</sequence>
<dbReference type="Pfam" id="PF03200">
    <property type="entry name" value="Glyco_hydro_63"/>
    <property type="match status" value="1"/>
</dbReference>
<keyword evidence="14" id="KW-0732">Signal</keyword>
<evidence type="ECO:0000313" key="17">
    <source>
        <dbReference type="EMBL" id="KAF2846269.1"/>
    </source>
</evidence>
<dbReference type="AlphaFoldDB" id="A0A6A7AVP9"/>
<dbReference type="Gene3D" id="1.50.10.10">
    <property type="match status" value="1"/>
</dbReference>
<keyword evidence="7 12" id="KW-1133">Transmembrane helix</keyword>
<dbReference type="PANTHER" id="PTHR10412">
    <property type="entry name" value="MANNOSYL-OLIGOSACCHARIDE GLUCOSIDASE"/>
    <property type="match status" value="1"/>
</dbReference>
<keyword evidence="8 12" id="KW-0472">Membrane</keyword>
<dbReference type="InterPro" id="IPR004888">
    <property type="entry name" value="Glycoside_hydrolase_63"/>
</dbReference>
<evidence type="ECO:0000256" key="13">
    <source>
        <dbReference type="RuleBase" id="RU369107"/>
    </source>
</evidence>
<dbReference type="Proteomes" id="UP000799423">
    <property type="component" value="Unassembled WGS sequence"/>
</dbReference>
<keyword evidence="18" id="KW-1185">Reference proteome</keyword>
<evidence type="ECO:0000256" key="14">
    <source>
        <dbReference type="SAM" id="SignalP"/>
    </source>
</evidence>
<keyword evidence="4 12" id="KW-0378">Hydrolase</keyword>
<gene>
    <name evidence="17" type="ORF">T440DRAFT_501859</name>
</gene>
<evidence type="ECO:0000256" key="3">
    <source>
        <dbReference type="ARBA" id="ARBA00022692"/>
    </source>
</evidence>
<keyword evidence="10 12" id="KW-0326">Glycosidase</keyword>
<dbReference type="EMBL" id="MU006336">
    <property type="protein sequence ID" value="KAF2846269.1"/>
    <property type="molecule type" value="Genomic_DNA"/>
</dbReference>
<evidence type="ECO:0000256" key="10">
    <source>
        <dbReference type="ARBA" id="ARBA00023295"/>
    </source>
</evidence>
<comment type="pathway">
    <text evidence="13">Glycan metabolism; N-glycan degradation.</text>
</comment>
<comment type="similarity">
    <text evidence="2 12">Belongs to the glycosyl hydrolase 63 family.</text>
</comment>
<comment type="catalytic activity">
    <reaction evidence="12">
        <text>N(4)-(alpha-D-Glc-(1-&gt;2)-alpha-D-Glc-(1-&gt;3)-alpha-D-Glc-(1-&gt;3)-alpha-D-Man-(1-&gt;2)-alpha-D-Man-(1-&gt;2)-alpha-D-Man-(1-&gt;3)-[alpha-D-Man-(1-&gt;2)-alpha-D-Man-(1-&gt;3)-[alpha-D-Man-(1-&gt;2)-alpha-D-Man-(1-&gt;6)]-alpha-D-Man-(1-&gt;6)]-beta-D-Man-(1-&gt;4)-beta-D-GlcNAc-(1-&gt;4)-beta-D-GlcNAc)-L-asparaginyl-[protein] + H2O = N(4)-(alpha-D-Glc-(1-&gt;3)-alpha-D-Glc-(1-&gt;3)-alpha-D-Man-(1-&gt;2)-alpha-D-Man-(1-&gt;2)-alpha-D-Man-(1-&gt;3)-[alpha-D-Man-(1-&gt;2)-alpha-D-Man-(1-&gt;3)-[alpha-D-Man-(1-&gt;2)-alpha-D-Man-(1-&gt;6)]-alpha-D-Man-(1-&gt;6)]-beta-D-Man-(1-&gt;4)-beta-D-GlcNAc-(1-&gt;4)-beta-D-GlcNAc)-L-asparaginyl-[protein] + beta-D-glucose</text>
        <dbReference type="Rhea" id="RHEA:55988"/>
        <dbReference type="Rhea" id="RHEA-COMP:12806"/>
        <dbReference type="Rhea" id="RHEA-COMP:14355"/>
        <dbReference type="ChEBI" id="CHEBI:15377"/>
        <dbReference type="ChEBI" id="CHEBI:15903"/>
        <dbReference type="ChEBI" id="CHEBI:59082"/>
        <dbReference type="ChEBI" id="CHEBI:132537"/>
        <dbReference type="EC" id="3.2.1.106"/>
    </reaction>
</comment>
<dbReference type="PANTHER" id="PTHR10412:SF11">
    <property type="entry name" value="MANNOSYL-OLIGOSACCHARIDE GLUCOSIDASE"/>
    <property type="match status" value="1"/>
</dbReference>
<dbReference type="GO" id="GO:0004573">
    <property type="term" value="F:Glc3Man9GlcNAc2 oligosaccharide glucosidase activity"/>
    <property type="evidence" value="ECO:0007669"/>
    <property type="project" value="UniProtKB-UniRule"/>
</dbReference>
<dbReference type="InterPro" id="IPR008928">
    <property type="entry name" value="6-hairpin_glycosidase_sf"/>
</dbReference>
<feature type="domain" description="Glycosyl hydrolase family 63 N-terminal" evidence="16">
    <location>
        <begin position="33"/>
        <end position="235"/>
    </location>
</feature>
<dbReference type="InterPro" id="IPR038518">
    <property type="entry name" value="Glyco_hydro_63N_sf"/>
</dbReference>
<evidence type="ECO:0000256" key="9">
    <source>
        <dbReference type="ARBA" id="ARBA00023180"/>
    </source>
</evidence>
<reference evidence="17" key="1">
    <citation type="submission" date="2020-01" db="EMBL/GenBank/DDBJ databases">
        <authorList>
            <consortium name="DOE Joint Genome Institute"/>
            <person name="Haridas S."/>
            <person name="Albert R."/>
            <person name="Binder M."/>
            <person name="Bloem J."/>
            <person name="Labutti K."/>
            <person name="Salamov A."/>
            <person name="Andreopoulos B."/>
            <person name="Baker S.E."/>
            <person name="Barry K."/>
            <person name="Bills G."/>
            <person name="Bluhm B.H."/>
            <person name="Cannon C."/>
            <person name="Castanera R."/>
            <person name="Culley D.E."/>
            <person name="Daum C."/>
            <person name="Ezra D."/>
            <person name="Gonzalez J.B."/>
            <person name="Henrissat B."/>
            <person name="Kuo A."/>
            <person name="Liang C."/>
            <person name="Lipzen A."/>
            <person name="Lutzoni F."/>
            <person name="Magnuson J."/>
            <person name="Mondo S."/>
            <person name="Nolan M."/>
            <person name="Ohm R."/>
            <person name="Pangilinan J."/>
            <person name="Park H.-J."/>
            <person name="Ramirez L."/>
            <person name="Alfaro M."/>
            <person name="Sun H."/>
            <person name="Tritt A."/>
            <person name="Yoshinaga Y."/>
            <person name="Zwiers L.-H."/>
            <person name="Turgeon B.G."/>
            <person name="Goodwin S.B."/>
            <person name="Spatafora J.W."/>
            <person name="Crous P.W."/>
            <person name="Grigoriev I.V."/>
        </authorList>
    </citation>
    <scope>NUCLEOTIDE SEQUENCE</scope>
    <source>
        <strain evidence="17">IPT5</strain>
    </source>
</reference>
<keyword evidence="5 12" id="KW-0256">Endoplasmic reticulum</keyword>
<dbReference type="EC" id="3.2.1.106" evidence="11 12"/>
<feature type="transmembrane region" description="Helical" evidence="12">
    <location>
        <begin position="799"/>
        <end position="816"/>
    </location>
</feature>
<dbReference type="SUPFAM" id="SSF48208">
    <property type="entry name" value="Six-hairpin glycosidases"/>
    <property type="match status" value="1"/>
</dbReference>
<evidence type="ECO:0000259" key="15">
    <source>
        <dbReference type="Pfam" id="PF03200"/>
    </source>
</evidence>
<dbReference type="InterPro" id="IPR012341">
    <property type="entry name" value="6hp_glycosidase-like_sf"/>
</dbReference>
<comment type="subcellular location">
    <subcellularLocation>
        <location evidence="1 12">Endoplasmic reticulum membrane</location>
        <topology evidence="1 12">Single-pass type II membrane protein</topology>
    </subcellularLocation>
</comment>
<evidence type="ECO:0000256" key="11">
    <source>
        <dbReference type="ARBA" id="ARBA00038888"/>
    </source>
</evidence>
<dbReference type="InterPro" id="IPR031631">
    <property type="entry name" value="Glyco_hydro_63N"/>
</dbReference>
<evidence type="ECO:0000256" key="7">
    <source>
        <dbReference type="ARBA" id="ARBA00022989"/>
    </source>
</evidence>
<dbReference type="GO" id="GO:0009311">
    <property type="term" value="P:oligosaccharide metabolic process"/>
    <property type="evidence" value="ECO:0007669"/>
    <property type="project" value="UniProtKB-UniRule"/>
</dbReference>
<feature type="signal peptide" evidence="14">
    <location>
        <begin position="1"/>
        <end position="21"/>
    </location>
</feature>
<dbReference type="Gene3D" id="2.70.98.110">
    <property type="entry name" value="Glycosyl hydrolase family 63, N-terminal domain"/>
    <property type="match status" value="1"/>
</dbReference>
<evidence type="ECO:0000256" key="4">
    <source>
        <dbReference type="ARBA" id="ARBA00022801"/>
    </source>
</evidence>
<evidence type="ECO:0000313" key="18">
    <source>
        <dbReference type="Proteomes" id="UP000799423"/>
    </source>
</evidence>
<keyword evidence="3 12" id="KW-0812">Transmembrane</keyword>
<comment type="function">
    <text evidence="12">Cleaves the distal alpha 1,2-linked glucose residue from the Glc(3)Man(9)GlcNAc(2) oligosaccharide precursor.</text>
</comment>
<evidence type="ECO:0000256" key="1">
    <source>
        <dbReference type="ARBA" id="ARBA00004648"/>
    </source>
</evidence>
<dbReference type="InterPro" id="IPR031335">
    <property type="entry name" value="Glyco_hydro_63_C"/>
</dbReference>
<proteinExistence type="inferred from homology"/>
<dbReference type="OrthoDB" id="410058at2759"/>
<evidence type="ECO:0000256" key="12">
    <source>
        <dbReference type="RuleBase" id="RU368089"/>
    </source>
</evidence>
<protein>
    <recommendedName>
        <fullName evidence="11 12">Mannosyl-oligosaccharide glucosidase</fullName>
        <ecNumber evidence="11 12">3.2.1.106</ecNumber>
    </recommendedName>
    <alternativeName>
        <fullName evidence="13">Glucosidase I</fullName>
    </alternativeName>
</protein>